<dbReference type="EMBL" id="LR796769">
    <property type="protein sequence ID" value="CAB4165424.1"/>
    <property type="molecule type" value="Genomic_DNA"/>
</dbReference>
<dbReference type="InterPro" id="IPR013230">
    <property type="entry name" value="Peptidase_M15A_C"/>
</dbReference>
<reference evidence="3" key="1">
    <citation type="submission" date="2020-04" db="EMBL/GenBank/DDBJ databases">
        <authorList>
            <person name="Chiriac C."/>
            <person name="Salcher M."/>
            <person name="Ghai R."/>
            <person name="Kavagutti S V."/>
        </authorList>
    </citation>
    <scope>NUCLEOTIDE SEQUENCE</scope>
</reference>
<evidence type="ECO:0000313" key="3">
    <source>
        <dbReference type="EMBL" id="CAB4165424.1"/>
    </source>
</evidence>
<feature type="domain" description="Peptidase M15A C-terminal" evidence="2">
    <location>
        <begin position="4"/>
        <end position="115"/>
    </location>
</feature>
<feature type="compositionally biased region" description="Basic and acidic residues" evidence="1">
    <location>
        <begin position="1"/>
        <end position="19"/>
    </location>
</feature>
<accession>A0A6J5PCZ0</accession>
<organism evidence="3">
    <name type="scientific">uncultured Caudovirales phage</name>
    <dbReference type="NCBI Taxonomy" id="2100421"/>
    <lineage>
        <taxon>Viruses</taxon>
        <taxon>Duplodnaviria</taxon>
        <taxon>Heunggongvirae</taxon>
        <taxon>Uroviricota</taxon>
        <taxon>Caudoviricetes</taxon>
        <taxon>Peduoviridae</taxon>
        <taxon>Maltschvirus</taxon>
        <taxon>Maltschvirus maltsch</taxon>
    </lineage>
</organism>
<dbReference type="InterPro" id="IPR009045">
    <property type="entry name" value="Zn_M74/Hedgehog-like"/>
</dbReference>
<name>A0A6J5PCZ0_9CAUD</name>
<evidence type="ECO:0000259" key="2">
    <source>
        <dbReference type="Pfam" id="PF08291"/>
    </source>
</evidence>
<gene>
    <name evidence="3" type="ORF">UFOVP815_47</name>
</gene>
<dbReference type="Gene3D" id="3.30.1380.10">
    <property type="match status" value="1"/>
</dbReference>
<feature type="region of interest" description="Disordered" evidence="1">
    <location>
        <begin position="1"/>
        <end position="23"/>
    </location>
</feature>
<sequence>MTPHFTLEDLTHTDHRELDNTPDATEKANLLRLAQMLEDVRTAIGDRPIMINSAFRSKAVNDAVGSKDTSQHRLGCASDMRVPGMTPDQVVQAIMAADLPFDQLIREFDRWTHISVPNIPSKPPRRQVLVIDKAGTRPYAR</sequence>
<evidence type="ECO:0000256" key="1">
    <source>
        <dbReference type="SAM" id="MobiDB-lite"/>
    </source>
</evidence>
<dbReference type="SUPFAM" id="SSF55166">
    <property type="entry name" value="Hedgehog/DD-peptidase"/>
    <property type="match status" value="1"/>
</dbReference>
<protein>
    <submittedName>
        <fullName evidence="3">Peptidase M15A, C-terminal</fullName>
    </submittedName>
</protein>
<proteinExistence type="predicted"/>
<dbReference type="Pfam" id="PF08291">
    <property type="entry name" value="Peptidase_M15_3"/>
    <property type="match status" value="1"/>
</dbReference>